<feature type="transmembrane region" description="Helical" evidence="9">
    <location>
        <begin position="115"/>
        <end position="139"/>
    </location>
</feature>
<feature type="transmembrane region" description="Helical" evidence="9">
    <location>
        <begin position="434"/>
        <end position="453"/>
    </location>
</feature>
<dbReference type="PANTHER" id="PTHR11003">
    <property type="entry name" value="POTASSIUM CHANNEL, SUBFAMILY K"/>
    <property type="match status" value="1"/>
</dbReference>
<feature type="transmembrane region" description="Helical" evidence="9">
    <location>
        <begin position="402"/>
        <end position="422"/>
    </location>
</feature>
<keyword evidence="2" id="KW-0813">Transport</keyword>
<feature type="region of interest" description="Disordered" evidence="8">
    <location>
        <begin position="616"/>
        <end position="678"/>
    </location>
</feature>
<keyword evidence="7 11" id="KW-0407">Ion channel</keyword>
<evidence type="ECO:0000256" key="8">
    <source>
        <dbReference type="SAM" id="MobiDB-lite"/>
    </source>
</evidence>
<feature type="transmembrane region" description="Helical" evidence="9">
    <location>
        <begin position="71"/>
        <end position="95"/>
    </location>
</feature>
<dbReference type="EMBL" id="JAOTPV010000003">
    <property type="protein sequence ID" value="KAJ4485235.1"/>
    <property type="molecule type" value="Genomic_DNA"/>
</dbReference>
<feature type="region of interest" description="Disordered" evidence="8">
    <location>
        <begin position="478"/>
        <end position="551"/>
    </location>
</feature>
<comment type="subcellular location">
    <subcellularLocation>
        <location evidence="1">Membrane</location>
        <topology evidence="1">Multi-pass membrane protein</topology>
    </subcellularLocation>
</comment>
<dbReference type="Proteomes" id="UP001150266">
    <property type="component" value="Unassembled WGS sequence"/>
</dbReference>
<evidence type="ECO:0000256" key="6">
    <source>
        <dbReference type="ARBA" id="ARBA00023136"/>
    </source>
</evidence>
<feature type="domain" description="Potassium channel" evidence="10">
    <location>
        <begin position="240"/>
        <end position="308"/>
    </location>
</feature>
<dbReference type="AlphaFoldDB" id="A0A9W9DT75"/>
<accession>A0A9W9DT75</accession>
<feature type="compositionally biased region" description="Polar residues" evidence="8">
    <location>
        <begin position="484"/>
        <end position="497"/>
    </location>
</feature>
<dbReference type="InterPro" id="IPR003280">
    <property type="entry name" value="2pore_dom_K_chnl"/>
</dbReference>
<evidence type="ECO:0000259" key="10">
    <source>
        <dbReference type="Pfam" id="PF07885"/>
    </source>
</evidence>
<feature type="domain" description="Potassium channel" evidence="10">
    <location>
        <begin position="382"/>
        <end position="457"/>
    </location>
</feature>
<feature type="transmembrane region" description="Helical" evidence="9">
    <location>
        <begin position="290"/>
        <end position="313"/>
    </location>
</feature>
<feature type="transmembrane region" description="Helical" evidence="9">
    <location>
        <begin position="374"/>
        <end position="396"/>
    </location>
</feature>
<dbReference type="SUPFAM" id="SSF81324">
    <property type="entry name" value="Voltage-gated potassium channels"/>
    <property type="match status" value="2"/>
</dbReference>
<evidence type="ECO:0000256" key="2">
    <source>
        <dbReference type="ARBA" id="ARBA00022448"/>
    </source>
</evidence>
<dbReference type="PANTHER" id="PTHR11003:SF301">
    <property type="entry name" value="POTASSIUM CHANNEL PROTEIN"/>
    <property type="match status" value="1"/>
</dbReference>
<feature type="region of interest" description="Disordered" evidence="8">
    <location>
        <begin position="19"/>
        <end position="43"/>
    </location>
</feature>
<feature type="transmembrane region" description="Helical" evidence="9">
    <location>
        <begin position="232"/>
        <end position="254"/>
    </location>
</feature>
<protein>
    <submittedName>
        <fullName evidence="11">Tandem pore domain K+ channel</fullName>
    </submittedName>
</protein>
<dbReference type="InterPro" id="IPR013099">
    <property type="entry name" value="K_chnl_dom"/>
</dbReference>
<dbReference type="Pfam" id="PF07885">
    <property type="entry name" value="Ion_trans_2"/>
    <property type="match status" value="2"/>
</dbReference>
<name>A0A9W9DT75_9AGAR</name>
<feature type="compositionally biased region" description="Polar residues" evidence="8">
    <location>
        <begin position="646"/>
        <end position="668"/>
    </location>
</feature>
<organism evidence="11 12">
    <name type="scientific">Lentinula aciculospora</name>
    <dbReference type="NCBI Taxonomy" id="153920"/>
    <lineage>
        <taxon>Eukaryota</taxon>
        <taxon>Fungi</taxon>
        <taxon>Dikarya</taxon>
        <taxon>Basidiomycota</taxon>
        <taxon>Agaricomycotina</taxon>
        <taxon>Agaricomycetes</taxon>
        <taxon>Agaricomycetidae</taxon>
        <taxon>Agaricales</taxon>
        <taxon>Marasmiineae</taxon>
        <taxon>Omphalotaceae</taxon>
        <taxon>Lentinula</taxon>
    </lineage>
</organism>
<gene>
    <name evidence="11" type="ORF">J3R30DRAFT_3813692</name>
</gene>
<keyword evidence="3 9" id="KW-0812">Transmembrane</keyword>
<evidence type="ECO:0000256" key="7">
    <source>
        <dbReference type="ARBA" id="ARBA00023303"/>
    </source>
</evidence>
<keyword evidence="12" id="KW-1185">Reference proteome</keyword>
<evidence type="ECO:0000256" key="1">
    <source>
        <dbReference type="ARBA" id="ARBA00004141"/>
    </source>
</evidence>
<evidence type="ECO:0000313" key="11">
    <source>
        <dbReference type="EMBL" id="KAJ4485235.1"/>
    </source>
</evidence>
<dbReference type="GO" id="GO:0015271">
    <property type="term" value="F:outward rectifier potassium channel activity"/>
    <property type="evidence" value="ECO:0007669"/>
    <property type="project" value="TreeGrafter"/>
</dbReference>
<feature type="compositionally biased region" description="Basic and acidic residues" evidence="8">
    <location>
        <begin position="538"/>
        <end position="551"/>
    </location>
</feature>
<evidence type="ECO:0000256" key="9">
    <source>
        <dbReference type="SAM" id="Phobius"/>
    </source>
</evidence>
<reference evidence="11" key="1">
    <citation type="submission" date="2022-08" db="EMBL/GenBank/DDBJ databases">
        <title>A Global Phylogenomic Analysis of the Shiitake Genus Lentinula.</title>
        <authorList>
            <consortium name="DOE Joint Genome Institute"/>
            <person name="Sierra-Patev S."/>
            <person name="Min B."/>
            <person name="Naranjo-Ortiz M."/>
            <person name="Looney B."/>
            <person name="Konkel Z."/>
            <person name="Slot J.C."/>
            <person name="Sakamoto Y."/>
            <person name="Steenwyk J.L."/>
            <person name="Rokas A."/>
            <person name="Carro J."/>
            <person name="Camarero S."/>
            <person name="Ferreira P."/>
            <person name="Molpeceres G."/>
            <person name="Ruiz-Duenas F.J."/>
            <person name="Serrano A."/>
            <person name="Henrissat B."/>
            <person name="Drula E."/>
            <person name="Hughes K.W."/>
            <person name="Mata J.L."/>
            <person name="Ishikawa N.K."/>
            <person name="Vargas-Isla R."/>
            <person name="Ushijima S."/>
            <person name="Smith C.A."/>
            <person name="Ahrendt S."/>
            <person name="Andreopoulos W."/>
            <person name="He G."/>
            <person name="Labutti K."/>
            <person name="Lipzen A."/>
            <person name="Ng V."/>
            <person name="Riley R."/>
            <person name="Sandor L."/>
            <person name="Barry K."/>
            <person name="Martinez A.T."/>
            <person name="Xiao Y."/>
            <person name="Gibbons J.G."/>
            <person name="Terashima K."/>
            <person name="Grigoriev I.V."/>
            <person name="Hibbett D.S."/>
        </authorList>
    </citation>
    <scope>NUCLEOTIDE SEQUENCE</scope>
    <source>
        <strain evidence="11">JLM2183</strain>
    </source>
</reference>
<keyword evidence="6 9" id="KW-0472">Membrane</keyword>
<feature type="transmembrane region" description="Helical" evidence="9">
    <location>
        <begin position="151"/>
        <end position="169"/>
    </location>
</feature>
<comment type="caution">
    <text evidence="11">The sequence shown here is derived from an EMBL/GenBank/DDBJ whole genome shotgun (WGS) entry which is preliminary data.</text>
</comment>
<evidence type="ECO:0000256" key="4">
    <source>
        <dbReference type="ARBA" id="ARBA00022989"/>
    </source>
</evidence>
<sequence length="725" mass="80187">MNDPGLEDTIQDTATHITHSLRDRVGSSKSQTGESHPKSAGDAFRKELQVDEDEEEIGYFAPQRWWFTSTAFPLIAGTFGPLANLFSVCALVQTWRVKISDGESETQGQRISDPHWLVGLNAASLLQALAANLLLLFNFAHRIRYIIAQPLTISLWYSASILLIVPLALTPSISPPSDVSQHALSQSYYYALLSAILYVILATLLLLHLVFSLPPFSAYPASFATLTIPQRTLMLQTISFTLYLALGAGIFSALEGWEYCDGVYWADYTLLTIGLGSDFPLQTSAGRGVLIPYAGGGILLIGIVIGSVRGLVLERGGVKMMHRQLAKERDRGMEEVKERIGKDAHGQSDEALKAEFEAMRQVSRRAEISRKYKSLMVSFLVFLIVWFLGAMVFFFSEADSQNWAYGTSLYFTYTTLLTIGYGDLYPESNSGKPFFVLWTLIAIPSVTILISNMGDTVVAWVQKGTMWLGQRTILPERSLKNDKGTTNNNADDSNAPTNRVGCLRQKGSWPLKSPESVEKAVHSEEAREVEVGAVPDPSRTKPHDGDGGGDEEIRGDFEKFGGAVETIEKEHGQEGGIAAKLAREIRLVSKDLGMQPPIEYEWEDWKRWMRLLSDSSSDAGDDSYHRQRRGGCNQNETGLDGLKSLRSPTRKNMGTTTRSASRSDPSTPNDDDVAAGGRSNTEGWIWLGDEGPLFSNESEAKWVLGKLCDRLERVLMKEVQDARTN</sequence>
<feature type="compositionally biased region" description="Basic and acidic residues" evidence="8">
    <location>
        <begin position="515"/>
        <end position="530"/>
    </location>
</feature>
<feature type="transmembrane region" description="Helical" evidence="9">
    <location>
        <begin position="189"/>
        <end position="211"/>
    </location>
</feature>
<dbReference type="Gene3D" id="1.10.287.70">
    <property type="match status" value="2"/>
</dbReference>
<proteinExistence type="predicted"/>
<keyword evidence="5" id="KW-0406">Ion transport</keyword>
<evidence type="ECO:0000256" key="3">
    <source>
        <dbReference type="ARBA" id="ARBA00022692"/>
    </source>
</evidence>
<evidence type="ECO:0000256" key="5">
    <source>
        <dbReference type="ARBA" id="ARBA00023065"/>
    </source>
</evidence>
<dbReference type="GO" id="GO:0030322">
    <property type="term" value="P:stabilization of membrane potential"/>
    <property type="evidence" value="ECO:0007669"/>
    <property type="project" value="TreeGrafter"/>
</dbReference>
<dbReference type="GO" id="GO:0005886">
    <property type="term" value="C:plasma membrane"/>
    <property type="evidence" value="ECO:0007669"/>
    <property type="project" value="TreeGrafter"/>
</dbReference>
<dbReference type="OrthoDB" id="297496at2759"/>
<evidence type="ECO:0000313" key="12">
    <source>
        <dbReference type="Proteomes" id="UP001150266"/>
    </source>
</evidence>
<keyword evidence="4 9" id="KW-1133">Transmembrane helix</keyword>
<dbReference type="GO" id="GO:0022841">
    <property type="term" value="F:potassium ion leak channel activity"/>
    <property type="evidence" value="ECO:0007669"/>
    <property type="project" value="TreeGrafter"/>
</dbReference>